<dbReference type="InParanoid" id="A0A251TRZ4"/>
<dbReference type="GO" id="GO:0043565">
    <property type="term" value="F:sequence-specific DNA binding"/>
    <property type="evidence" value="ECO:0007669"/>
    <property type="project" value="InterPro"/>
</dbReference>
<proteinExistence type="predicted"/>
<gene>
    <name evidence="2" type="ORF">HannXRQ_Chr09g0243321</name>
</gene>
<dbReference type="PANTHER" id="PTHR46354:SF4">
    <property type="entry name" value="PROTEIN DOG1-LIKE 3"/>
    <property type="match status" value="1"/>
</dbReference>
<dbReference type="InterPro" id="IPR051886">
    <property type="entry name" value="Seed_Dev/Stress_Resp_Reg"/>
</dbReference>
<reference evidence="3" key="1">
    <citation type="journal article" date="2017" name="Nature">
        <title>The sunflower genome provides insights into oil metabolism, flowering and Asterid evolution.</title>
        <authorList>
            <person name="Badouin H."/>
            <person name="Gouzy J."/>
            <person name="Grassa C.J."/>
            <person name="Murat F."/>
            <person name="Staton S.E."/>
            <person name="Cottret L."/>
            <person name="Lelandais-Briere C."/>
            <person name="Owens G.L."/>
            <person name="Carrere S."/>
            <person name="Mayjonade B."/>
            <person name="Legrand L."/>
            <person name="Gill N."/>
            <person name="Kane N.C."/>
            <person name="Bowers J.E."/>
            <person name="Hubner S."/>
            <person name="Bellec A."/>
            <person name="Berard A."/>
            <person name="Berges H."/>
            <person name="Blanchet N."/>
            <person name="Boniface M.C."/>
            <person name="Brunel D."/>
            <person name="Catrice O."/>
            <person name="Chaidir N."/>
            <person name="Claudel C."/>
            <person name="Donnadieu C."/>
            <person name="Faraut T."/>
            <person name="Fievet G."/>
            <person name="Helmstetter N."/>
            <person name="King M."/>
            <person name="Knapp S.J."/>
            <person name="Lai Z."/>
            <person name="Le Paslier M.C."/>
            <person name="Lippi Y."/>
            <person name="Lorenzon L."/>
            <person name="Mandel J.R."/>
            <person name="Marage G."/>
            <person name="Marchand G."/>
            <person name="Marquand E."/>
            <person name="Bret-Mestries E."/>
            <person name="Morien E."/>
            <person name="Nambeesan S."/>
            <person name="Nguyen T."/>
            <person name="Pegot-Espagnet P."/>
            <person name="Pouilly N."/>
            <person name="Raftis F."/>
            <person name="Sallet E."/>
            <person name="Schiex T."/>
            <person name="Thomas J."/>
            <person name="Vandecasteele C."/>
            <person name="Vares D."/>
            <person name="Vear F."/>
            <person name="Vautrin S."/>
            <person name="Crespi M."/>
            <person name="Mangin B."/>
            <person name="Burke J.M."/>
            <person name="Salse J."/>
            <person name="Munos S."/>
            <person name="Vincourt P."/>
            <person name="Rieseberg L.H."/>
            <person name="Langlade N.B."/>
        </authorList>
    </citation>
    <scope>NUCLEOTIDE SEQUENCE [LARGE SCALE GENOMIC DNA]</scope>
    <source>
        <strain evidence="3">cv. SF193</strain>
    </source>
</reference>
<dbReference type="EMBL" id="CM007898">
    <property type="protein sequence ID" value="OTG13895.1"/>
    <property type="molecule type" value="Genomic_DNA"/>
</dbReference>
<name>A0A251TRZ4_HELAN</name>
<dbReference type="Pfam" id="PF14144">
    <property type="entry name" value="DOG1"/>
    <property type="match status" value="1"/>
</dbReference>
<evidence type="ECO:0000259" key="1">
    <source>
        <dbReference type="PROSITE" id="PS51806"/>
    </source>
</evidence>
<sequence>MFLWIINKRVNCTDGPFGSFKIFECWLCKQNLYLEELVSAAENHNTNQQHDDAILVPLIHRIVRHYEQYYQFKSNWETRDAISTFTPTWQSKLEDAFLWIGGWRLTLAIHLLYSKSGIQFEAKIGDLIRGLTTGGDLGELAPNQIKRIDQLQRKTIREERVLSEKLAKQQESATILLVSRFDCWLFVLSNWVLCYWWIMKLFLGIPILQASFSSMELPNDMDPLCHTPKIHTRSTTAWERDMTRIKPSIISNIALNNNKSH</sequence>
<dbReference type="PROSITE" id="PS51806">
    <property type="entry name" value="DOG1"/>
    <property type="match status" value="1"/>
</dbReference>
<dbReference type="GO" id="GO:0006351">
    <property type="term" value="P:DNA-templated transcription"/>
    <property type="evidence" value="ECO:0007669"/>
    <property type="project" value="InterPro"/>
</dbReference>
<feature type="domain" description="DOG1" evidence="1">
    <location>
        <begin position="16"/>
        <end position="261"/>
    </location>
</feature>
<evidence type="ECO:0000313" key="2">
    <source>
        <dbReference type="EMBL" id="OTG13895.1"/>
    </source>
</evidence>
<dbReference type="Proteomes" id="UP000215914">
    <property type="component" value="Chromosome 9"/>
</dbReference>
<dbReference type="AlphaFoldDB" id="A0A251TRZ4"/>
<dbReference type="PANTHER" id="PTHR46354">
    <property type="entry name" value="DOG1 DOMAIN-CONTAINING PROTEIN"/>
    <property type="match status" value="1"/>
</dbReference>
<keyword evidence="3" id="KW-1185">Reference proteome</keyword>
<accession>A0A251TRZ4</accession>
<organism evidence="2 3">
    <name type="scientific">Helianthus annuus</name>
    <name type="common">Common sunflower</name>
    <dbReference type="NCBI Taxonomy" id="4232"/>
    <lineage>
        <taxon>Eukaryota</taxon>
        <taxon>Viridiplantae</taxon>
        <taxon>Streptophyta</taxon>
        <taxon>Embryophyta</taxon>
        <taxon>Tracheophyta</taxon>
        <taxon>Spermatophyta</taxon>
        <taxon>Magnoliopsida</taxon>
        <taxon>eudicotyledons</taxon>
        <taxon>Gunneridae</taxon>
        <taxon>Pentapetalae</taxon>
        <taxon>asterids</taxon>
        <taxon>campanulids</taxon>
        <taxon>Asterales</taxon>
        <taxon>Asteraceae</taxon>
        <taxon>Asteroideae</taxon>
        <taxon>Heliantheae alliance</taxon>
        <taxon>Heliantheae</taxon>
        <taxon>Helianthus</taxon>
    </lineage>
</organism>
<dbReference type="InterPro" id="IPR025422">
    <property type="entry name" value="TGA_domain"/>
</dbReference>
<protein>
    <submittedName>
        <fullName evidence="2">Putative transcription factor TGA like domain-containing protein</fullName>
    </submittedName>
</protein>
<evidence type="ECO:0000313" key="3">
    <source>
        <dbReference type="Proteomes" id="UP000215914"/>
    </source>
</evidence>